<dbReference type="InterPro" id="IPR001878">
    <property type="entry name" value="Znf_CCHC"/>
</dbReference>
<reference evidence="17" key="1">
    <citation type="submission" date="2025-08" db="UniProtKB">
        <authorList>
            <consortium name="Ensembl"/>
        </authorList>
    </citation>
    <scope>IDENTIFICATION</scope>
</reference>
<dbReference type="GO" id="GO:0008233">
    <property type="term" value="F:peptidase activity"/>
    <property type="evidence" value="ECO:0007669"/>
    <property type="project" value="UniProtKB-KW"/>
</dbReference>
<evidence type="ECO:0000256" key="3">
    <source>
        <dbReference type="ARBA" id="ARBA00022670"/>
    </source>
</evidence>
<keyword evidence="6" id="KW-0540">Nuclease</keyword>
<evidence type="ECO:0000256" key="13">
    <source>
        <dbReference type="SAM" id="MobiDB-lite"/>
    </source>
</evidence>
<dbReference type="PROSITE" id="PS50878">
    <property type="entry name" value="RT_POL"/>
    <property type="match status" value="1"/>
</dbReference>
<dbReference type="PROSITE" id="PS50158">
    <property type="entry name" value="ZF_CCHC"/>
    <property type="match status" value="1"/>
</dbReference>
<evidence type="ECO:0000256" key="7">
    <source>
        <dbReference type="ARBA" id="ARBA00022759"/>
    </source>
</evidence>
<dbReference type="FunFam" id="1.10.340.70:FF:000001">
    <property type="entry name" value="Retrovirus-related Pol polyprotein from transposon gypsy-like Protein"/>
    <property type="match status" value="1"/>
</dbReference>
<keyword evidence="9" id="KW-0695">RNA-directed DNA polymerase</keyword>
<evidence type="ECO:0000256" key="6">
    <source>
        <dbReference type="ARBA" id="ARBA00022722"/>
    </source>
</evidence>
<dbReference type="Proteomes" id="UP000694427">
    <property type="component" value="Unplaced"/>
</dbReference>
<feature type="domain" description="Integrase catalytic" evidence="16">
    <location>
        <begin position="1323"/>
        <end position="1481"/>
    </location>
</feature>
<feature type="compositionally biased region" description="Basic and acidic residues" evidence="13">
    <location>
        <begin position="1"/>
        <end position="11"/>
    </location>
</feature>
<dbReference type="PROSITE" id="PS50994">
    <property type="entry name" value="INTEGRASE"/>
    <property type="match status" value="1"/>
</dbReference>
<evidence type="ECO:0000256" key="11">
    <source>
        <dbReference type="ARBA" id="ARBA00039658"/>
    </source>
</evidence>
<dbReference type="InterPro" id="IPR012337">
    <property type="entry name" value="RNaseH-like_sf"/>
</dbReference>
<evidence type="ECO:0000256" key="12">
    <source>
        <dbReference type="PROSITE-ProRule" id="PRU00047"/>
    </source>
</evidence>
<dbReference type="GO" id="GO:0015074">
    <property type="term" value="P:DNA integration"/>
    <property type="evidence" value="ECO:0007669"/>
    <property type="project" value="InterPro"/>
</dbReference>
<evidence type="ECO:0000256" key="1">
    <source>
        <dbReference type="ARBA" id="ARBA00010879"/>
    </source>
</evidence>
<proteinExistence type="inferred from homology"/>
<dbReference type="InterPro" id="IPR050951">
    <property type="entry name" value="Retrovirus_Pol_polyprotein"/>
</dbReference>
<keyword evidence="8" id="KW-0378">Hydrolase</keyword>
<dbReference type="FunFam" id="3.30.420.10:FF:000032">
    <property type="entry name" value="Retrovirus-related Pol polyprotein from transposon 297-like Protein"/>
    <property type="match status" value="1"/>
</dbReference>
<evidence type="ECO:0000256" key="5">
    <source>
        <dbReference type="ARBA" id="ARBA00022695"/>
    </source>
</evidence>
<keyword evidence="5" id="KW-0548">Nucleotidyltransferase</keyword>
<evidence type="ECO:0000313" key="17">
    <source>
        <dbReference type="Ensembl" id="ENSCCRP00010069049.1"/>
    </source>
</evidence>
<organism evidence="17 18">
    <name type="scientific">Cyprinus carpio</name>
    <name type="common">Common carp</name>
    <dbReference type="NCBI Taxonomy" id="7962"/>
    <lineage>
        <taxon>Eukaryota</taxon>
        <taxon>Metazoa</taxon>
        <taxon>Chordata</taxon>
        <taxon>Craniata</taxon>
        <taxon>Vertebrata</taxon>
        <taxon>Euteleostomi</taxon>
        <taxon>Actinopterygii</taxon>
        <taxon>Neopterygii</taxon>
        <taxon>Teleostei</taxon>
        <taxon>Ostariophysi</taxon>
        <taxon>Cypriniformes</taxon>
        <taxon>Cyprinidae</taxon>
        <taxon>Cyprininae</taxon>
        <taxon>Cyprinus</taxon>
    </lineage>
</organism>
<dbReference type="CDD" id="cd09274">
    <property type="entry name" value="RNase_HI_RT_Ty3"/>
    <property type="match status" value="1"/>
</dbReference>
<keyword evidence="18" id="KW-1185">Reference proteome</keyword>
<keyword evidence="12" id="KW-0863">Zinc-finger</keyword>
<sequence length="1732" mass="194101">MDEVEQLREQIRQLQAENDRLQQQPPPSQPDRSANPANPVSHERLVYLPRERKCPVFRGRVGIGIVEWEEEVEVCARTRHLGALDKAYFMFDHLDGEAKDEIRYRPRADRENPERIVNILKELYGCSQSYVALQESFFSRKQLDGESLQEYSHALFSLMDKVKQVSPDSVPQSDRLLRDQFTEHVIDSDLRRELKRLVHQTPRMSMLEVRAAAIRWECEGRPSDFNRGRSYSVPSLCAMQYSKTQPGRASPPVSMAGSEMAELRSMLLKQQEQINHLTSALTTLQGAARSAYSSRPFPVSRSSTVICKRCLKPGHYARECDNERVVAPNHISQAQAQANVVCFPVGKLAPFSVQSHTLRGDFGGSQNQDTLSHPVASLVAQCPKVAVRVGGVVVNCLLDTGSMVSTLVESFFVQHFKDKLQQCNWLQLRAANGLDIPYTGYAELTVEVLGKVIPQRGWLVVKDPPGQLTHPLVPGVLGMNVIRECYAELFGQHGSSLFDLPPVVHASPTWRHALQYCHRVQLGSSPPKTGVAKVRGRRPIHIPGGTVQLVAATCSPHFCDASAVLLEPASGSLPSGLLVSPALVRVEQGTAFIPVVNVGFTRATLYPRRLLGLLVHATVEGLPVGISEDPPEMEAVVASMQVPNGEARPKSVREQIQALDLSVLLEAEQEQVRAFLLKYESVFSAFEGDLGCTNLISHDIPLLDDKPVRQRYRRLPPSDYDAVKAHLRQLLDSQVIRESSSPYASPIVIVRKKCGGLRMCVDYRQLNSRTRKDAFPLPRIEESLDALSGAQWFSTLDLASGYNQVPVTELDRPKTAFCTPFGLFEFNRMAFGLCNAPSTFQRLMERMFGAQHCQSLLLYLDDIIVFSSSVEDHIHRLDLVLSRLRKEGLKVKLEKCCFFQKEVQYLGHLVSREGVSTDPAKVSAVAKWPRPTTVSELRSFLGFAGYYRRFVEGFSKLAAPLNRLGAELGSTKSRKGQGPRLDGVWTDVCETSFQALKQRLVSAPTLAFADFNLPFILEVDASHTGLGAVLSQEQQGKIRPIAYASRSLSPAEKNYSSMKLEFLGMKWAMTDKFREYLWGQQCTVWTDNNPLSHLGTAKLGATEQRWEAELAAFNYTIRYRPGRTNRNADALSRQPAGPPGQTTESSTLGTIIPVLVQQTTRCQDRPLVTQMAISAFPSRTLEELGRLQAADPTIGAFLPFWLVKESPDPIVRRKLPGPTRVLLQQWDRVVGADGLLYRRIFRPDGGEEVRQLLLPACLKEEVLQQLHNNHGHQGIERTTELIRLRCYWPGMGEDIKQWCQNCERCTLAKSSQLRPHAPMGNLLASRPNQILAVDFTFLEPAMDGREQVLIMTDVFTKFTQAVPTRDQKATTVANVLIREWFFRFGVPARLHSDQGRSFENAVIYQLCALYGIQKTRTTPYHPQGNGQCERFNRTMHDLLRTLPVDLKCRWPEHLPQLVFSYNTAVHQTTGDSPYYLMFGQDPQLPVDFLLGRVQEPEHGHVCDWVREHQLRLNVAFQNARERLQAAASKRKERYDQKIRSEPLVEGQHVYIRDHTMRGRLKIQDAWGATVHQVIRAPSPGGVVYSVAPTQDLSKVRQVHRTMLKPAHLDQEPQITDRPVELQGETSQLADGDTPGQWVLVHCREDVLPIQPATITPVDAPMLALPDSSHVAPITDEIQVGSLASRRTARTNAGQHANPHHLPVSVVSRADGATNSQVLGSSSKVTTVFRPWY</sequence>
<dbReference type="InterPro" id="IPR000477">
    <property type="entry name" value="RT_dom"/>
</dbReference>
<dbReference type="Gene3D" id="3.30.420.10">
    <property type="entry name" value="Ribonuclease H-like superfamily/Ribonuclease H"/>
    <property type="match status" value="1"/>
</dbReference>
<dbReference type="PANTHER" id="PTHR37984:SF5">
    <property type="entry name" value="PROTEIN NYNRIN-LIKE"/>
    <property type="match status" value="1"/>
</dbReference>
<keyword evidence="7" id="KW-0255">Endonuclease</keyword>
<evidence type="ECO:0000256" key="10">
    <source>
        <dbReference type="ARBA" id="ARBA00023268"/>
    </source>
</evidence>
<dbReference type="Ensembl" id="ENSCCRT00010076301.1">
    <property type="protein sequence ID" value="ENSCCRP00010069049.1"/>
    <property type="gene ID" value="ENSCCRG00010029957.1"/>
</dbReference>
<dbReference type="Gene3D" id="1.10.340.70">
    <property type="match status" value="1"/>
</dbReference>
<dbReference type="GO" id="GO:0004523">
    <property type="term" value="F:RNA-DNA hybrid ribonuclease activity"/>
    <property type="evidence" value="ECO:0007669"/>
    <property type="project" value="UniProtKB-EC"/>
</dbReference>
<dbReference type="FunFam" id="3.30.70.270:FF:000020">
    <property type="entry name" value="Transposon Tf2-6 polyprotein-like Protein"/>
    <property type="match status" value="1"/>
</dbReference>
<evidence type="ECO:0000259" key="15">
    <source>
        <dbReference type="PROSITE" id="PS50878"/>
    </source>
</evidence>
<protein>
    <recommendedName>
        <fullName evidence="11">Gypsy retrotransposon integrase-like protein 1</fullName>
        <ecNumber evidence="2">3.1.26.4</ecNumber>
    </recommendedName>
</protein>
<feature type="domain" description="Reverse transcriptase" evidence="15">
    <location>
        <begin position="731"/>
        <end position="910"/>
    </location>
</feature>
<dbReference type="SUPFAM" id="SSF56672">
    <property type="entry name" value="DNA/RNA polymerases"/>
    <property type="match status" value="1"/>
</dbReference>
<dbReference type="PANTHER" id="PTHR37984">
    <property type="entry name" value="PROTEIN CBG26694"/>
    <property type="match status" value="1"/>
</dbReference>
<dbReference type="FunFam" id="3.10.20.370:FF:000001">
    <property type="entry name" value="Retrovirus-related Pol polyprotein from transposon 17.6-like protein"/>
    <property type="match status" value="1"/>
</dbReference>
<dbReference type="CDD" id="cd01647">
    <property type="entry name" value="RT_LTR"/>
    <property type="match status" value="1"/>
</dbReference>
<reference evidence="17" key="2">
    <citation type="submission" date="2025-09" db="UniProtKB">
        <authorList>
            <consortium name="Ensembl"/>
        </authorList>
    </citation>
    <scope>IDENTIFICATION</scope>
</reference>
<evidence type="ECO:0000256" key="4">
    <source>
        <dbReference type="ARBA" id="ARBA00022679"/>
    </source>
</evidence>
<dbReference type="Gene3D" id="3.10.10.10">
    <property type="entry name" value="HIV Type 1 Reverse Transcriptase, subunit A, domain 1"/>
    <property type="match status" value="1"/>
</dbReference>
<keyword evidence="12" id="KW-0862">Zinc</keyword>
<keyword evidence="10" id="KW-0511">Multifunctional enzyme</keyword>
<accession>A0A8C1QW57</accession>
<keyword evidence="3" id="KW-0645">Protease</keyword>
<dbReference type="InterPro" id="IPR043128">
    <property type="entry name" value="Rev_trsase/Diguanyl_cyclase"/>
</dbReference>
<dbReference type="InterPro" id="IPR036397">
    <property type="entry name" value="RNaseH_sf"/>
</dbReference>
<dbReference type="InterPro" id="IPR021109">
    <property type="entry name" value="Peptidase_aspartic_dom_sf"/>
</dbReference>
<dbReference type="Pfam" id="PF17921">
    <property type="entry name" value="Integrase_H2C2"/>
    <property type="match status" value="1"/>
</dbReference>
<evidence type="ECO:0000256" key="2">
    <source>
        <dbReference type="ARBA" id="ARBA00012180"/>
    </source>
</evidence>
<evidence type="ECO:0000313" key="18">
    <source>
        <dbReference type="Proteomes" id="UP000694427"/>
    </source>
</evidence>
<evidence type="ECO:0000256" key="8">
    <source>
        <dbReference type="ARBA" id="ARBA00022801"/>
    </source>
</evidence>
<dbReference type="InterPro" id="IPR043502">
    <property type="entry name" value="DNA/RNA_pol_sf"/>
</dbReference>
<feature type="region of interest" description="Disordered" evidence="13">
    <location>
        <begin position="1"/>
        <end position="40"/>
    </location>
</feature>
<dbReference type="Gene3D" id="3.10.20.370">
    <property type="match status" value="1"/>
</dbReference>
<comment type="similarity">
    <text evidence="1">Belongs to the beta type-B retroviral polymerase family. HERV class-II K(HML-2) pol subfamily.</text>
</comment>
<name>A0A8C1QW57_CYPCA</name>
<dbReference type="SMART" id="SM00343">
    <property type="entry name" value="ZnF_C2HC"/>
    <property type="match status" value="1"/>
</dbReference>
<dbReference type="InterPro" id="IPR041588">
    <property type="entry name" value="Integrase_H2C2"/>
</dbReference>
<dbReference type="GO" id="GO:0008270">
    <property type="term" value="F:zinc ion binding"/>
    <property type="evidence" value="ECO:0007669"/>
    <property type="project" value="UniProtKB-KW"/>
</dbReference>
<dbReference type="SUPFAM" id="SSF50630">
    <property type="entry name" value="Acid proteases"/>
    <property type="match status" value="1"/>
</dbReference>
<evidence type="ECO:0000259" key="14">
    <source>
        <dbReference type="PROSITE" id="PS50158"/>
    </source>
</evidence>
<dbReference type="GO" id="GO:0006508">
    <property type="term" value="P:proteolysis"/>
    <property type="evidence" value="ECO:0007669"/>
    <property type="project" value="UniProtKB-KW"/>
</dbReference>
<feature type="region of interest" description="Disordered" evidence="13">
    <location>
        <begin position="1125"/>
        <end position="1147"/>
    </location>
</feature>
<keyword evidence="12" id="KW-0479">Metal-binding</keyword>
<dbReference type="Pfam" id="PF00665">
    <property type="entry name" value="rve"/>
    <property type="match status" value="1"/>
</dbReference>
<dbReference type="InterPro" id="IPR041577">
    <property type="entry name" value="RT_RNaseH_2"/>
</dbReference>
<feature type="domain" description="CCHC-type" evidence="14">
    <location>
        <begin position="307"/>
        <end position="320"/>
    </location>
</feature>
<dbReference type="Pfam" id="PF00078">
    <property type="entry name" value="RVT_1"/>
    <property type="match status" value="1"/>
</dbReference>
<dbReference type="GO" id="GO:0003676">
    <property type="term" value="F:nucleic acid binding"/>
    <property type="evidence" value="ECO:0007669"/>
    <property type="project" value="InterPro"/>
</dbReference>
<dbReference type="GO" id="GO:0003964">
    <property type="term" value="F:RNA-directed DNA polymerase activity"/>
    <property type="evidence" value="ECO:0007669"/>
    <property type="project" value="UniProtKB-KW"/>
</dbReference>
<dbReference type="InterPro" id="IPR001584">
    <property type="entry name" value="Integrase_cat-core"/>
</dbReference>
<evidence type="ECO:0000256" key="9">
    <source>
        <dbReference type="ARBA" id="ARBA00022918"/>
    </source>
</evidence>
<dbReference type="Gene3D" id="3.30.70.270">
    <property type="match status" value="2"/>
</dbReference>
<dbReference type="FunFam" id="3.10.10.10:FF:000007">
    <property type="entry name" value="Retrovirus-related Pol polyprotein from transposon 17.6-like Protein"/>
    <property type="match status" value="1"/>
</dbReference>
<dbReference type="Pfam" id="PF17919">
    <property type="entry name" value="RT_RNaseH_2"/>
    <property type="match status" value="1"/>
</dbReference>
<keyword evidence="4" id="KW-0808">Transferase</keyword>
<evidence type="ECO:0000259" key="16">
    <source>
        <dbReference type="PROSITE" id="PS50994"/>
    </source>
</evidence>
<dbReference type="SUPFAM" id="SSF53098">
    <property type="entry name" value="Ribonuclease H-like"/>
    <property type="match status" value="1"/>
</dbReference>
<dbReference type="EC" id="3.1.26.4" evidence="2"/>